<dbReference type="SUPFAM" id="SSF56112">
    <property type="entry name" value="Protein kinase-like (PK-like)"/>
    <property type="match status" value="1"/>
</dbReference>
<feature type="region of interest" description="Disordered" evidence="1">
    <location>
        <begin position="486"/>
        <end position="589"/>
    </location>
</feature>
<dbReference type="InterPro" id="IPR044095">
    <property type="entry name" value="ADCK2_dom"/>
</dbReference>
<feature type="region of interest" description="Disordered" evidence="1">
    <location>
        <begin position="652"/>
        <end position="722"/>
    </location>
</feature>
<keyword evidence="2" id="KW-0812">Transmembrane</keyword>
<protein>
    <recommendedName>
        <fullName evidence="3">Protein kinase domain-containing protein</fullName>
    </recommendedName>
</protein>
<dbReference type="Pfam" id="PF03109">
    <property type="entry name" value="ABC1"/>
    <property type="match status" value="1"/>
</dbReference>
<dbReference type="InterPro" id="IPR011009">
    <property type="entry name" value="Kinase-like_dom_sf"/>
</dbReference>
<reference evidence="4 5" key="1">
    <citation type="journal article" date="2024" name="Nat. Commun.">
        <title>Phylogenomics reveals the evolutionary origins of lichenization in chlorophyte algae.</title>
        <authorList>
            <person name="Puginier C."/>
            <person name="Libourel C."/>
            <person name="Otte J."/>
            <person name="Skaloud P."/>
            <person name="Haon M."/>
            <person name="Grisel S."/>
            <person name="Petersen M."/>
            <person name="Berrin J.G."/>
            <person name="Delaux P.M."/>
            <person name="Dal Grande F."/>
            <person name="Keller J."/>
        </authorList>
    </citation>
    <scope>NUCLEOTIDE SEQUENCE [LARGE SCALE GENOMIC DNA]</scope>
    <source>
        <strain evidence="4 5">SAG 2145</strain>
    </source>
</reference>
<evidence type="ECO:0000313" key="5">
    <source>
        <dbReference type="Proteomes" id="UP001438707"/>
    </source>
</evidence>
<evidence type="ECO:0000259" key="3">
    <source>
        <dbReference type="PROSITE" id="PS50011"/>
    </source>
</evidence>
<evidence type="ECO:0000256" key="2">
    <source>
        <dbReference type="SAM" id="Phobius"/>
    </source>
</evidence>
<gene>
    <name evidence="4" type="ORF">WJX74_001362</name>
</gene>
<dbReference type="InterPro" id="IPR000719">
    <property type="entry name" value="Prot_kinase_dom"/>
</dbReference>
<dbReference type="PANTHER" id="PTHR45890:SF9">
    <property type="entry name" value="PROTEIN KINASE DOMAIN-CONTAINING PROTEIN"/>
    <property type="match status" value="1"/>
</dbReference>
<keyword evidence="5" id="KW-1185">Reference proteome</keyword>
<feature type="compositionally biased region" description="Basic and acidic residues" evidence="1">
    <location>
        <begin position="689"/>
        <end position="708"/>
    </location>
</feature>
<feature type="compositionally biased region" description="Low complexity" evidence="1">
    <location>
        <begin position="559"/>
        <end position="584"/>
    </location>
</feature>
<evidence type="ECO:0000313" key="4">
    <source>
        <dbReference type="EMBL" id="KAK9836479.1"/>
    </source>
</evidence>
<dbReference type="Gene3D" id="1.10.510.10">
    <property type="entry name" value="Transferase(Phosphotransferase) domain 1"/>
    <property type="match status" value="1"/>
</dbReference>
<dbReference type="PROSITE" id="PS50011">
    <property type="entry name" value="PROTEIN_KINASE_DOM"/>
    <property type="match status" value="1"/>
</dbReference>
<feature type="transmembrane region" description="Helical" evidence="2">
    <location>
        <begin position="624"/>
        <end position="648"/>
    </location>
</feature>
<comment type="caution">
    <text evidence="4">The sequence shown here is derived from an EMBL/GenBank/DDBJ whole genome shotgun (WGS) entry which is preliminary data.</text>
</comment>
<feature type="compositionally biased region" description="Polar residues" evidence="1">
    <location>
        <begin position="664"/>
        <end position="683"/>
    </location>
</feature>
<evidence type="ECO:0000256" key="1">
    <source>
        <dbReference type="SAM" id="MobiDB-lite"/>
    </source>
</evidence>
<dbReference type="GO" id="GO:0004672">
    <property type="term" value="F:protein kinase activity"/>
    <property type="evidence" value="ECO:0007669"/>
    <property type="project" value="InterPro"/>
</dbReference>
<keyword evidence="2" id="KW-1133">Transmembrane helix</keyword>
<feature type="region of interest" description="Disordered" evidence="1">
    <location>
        <begin position="432"/>
        <end position="458"/>
    </location>
</feature>
<dbReference type="Proteomes" id="UP001438707">
    <property type="component" value="Unassembled WGS sequence"/>
</dbReference>
<dbReference type="InterPro" id="IPR004147">
    <property type="entry name" value="ABC1_dom"/>
</dbReference>
<sequence>MCKHEGQEVPLAAVSLGWLTGKDKQRPSSDARGGQHAGARAINALGALHARSRFCSPTPLTESACSAPIARPDTEEAARNGPPMAPRRVRFGIPMRMQLTGSAAGGPDLRINLFSLQTGAHIVPLARHTAAHYYNIPASIAGAADLGDKAASMLFLQMMFPGKTPQALRALATLGALQAGGQAVRRLLPAKAFRWPGSPLQRATSRKPPSHPSLSHRLRKAAGSTARGVAEFEPPALALLLVATAWALVHPPSWHLVKCAAATFYISAGYSQTSRGIAVGRIPEGTVAEQAWRDRHKWAAQKVAHLLTDLEPEPPLKPAVDAAGTLSIAIGLQVPGEPSGHMAQGPGTWHSAPEGSQVRFSGSIKAPGSQGMTEAAQANMRDRRKRQRQASQKAAEPQAGSEPSSESLQTPEGLRDILLAAAKIPGHENPSAVVEHAGQKLASDPAWANQPKTSTCRGTSFTAASMPTIRNEAELAAILAATKKAASSTAQPAPAVPTGNSGGSRNAAARRPASTPAGTPRGSATRPVLDSPSEIHRHKGSPPFGQPQDGAGPSHAHQSSNTSHLAASSSQPTPSQPAAAHSSSGRLEARAADDDMPALYGAGDHSEVEPVLTPARLFTLSARAIYLIGVFLPFLTLGLFCLLLANWASPTPGATSRLPEESSKQSASAQGEPASSTQVSTRGIASRTDGGEISDRAQELSRQQDRSGSHAAASTSGRNEATSVAAAVGLDQPGPAPLEARRPSSGLSKADRYRRVAWKMLLVGCRSSGAAFIKWGQWSATRSDIFPEDLCDILSELHDHAPEHSWRASKKEIEKAFGKPVEELFESIDHAPLASGSIAQVHRAKVKIDGEMREVVVKVRHPGTAEKIRLDFALLKPLAAASARVKALKGLSLKESVSQFSNTMTAQTDLRVEAAHLRRCYNNFRRIRQNSTPPFPVPGYETAAVLVETFEPGESVQKYIRQPASFNTQIVALGVDTYLKMLLEDNFVHTDLHPGNILVRTRGGSKIERSEGMDEADLRSKLQLVLLDFGLAEELTPTVRYRFLSFLHSIAGGKGRQAGEHMLHMGQNAKCPDKQGFLRNMAVLFREHCNIHAPGGIDVDKVLKAVLQLARNHEVSIDSGYAALVIGMCIIVGFATSLDPQLNLLDAATPAFFIHNVCGSVVGRLYT</sequence>
<dbReference type="GO" id="GO:0005524">
    <property type="term" value="F:ATP binding"/>
    <property type="evidence" value="ECO:0007669"/>
    <property type="project" value="InterPro"/>
</dbReference>
<keyword evidence="2" id="KW-0472">Membrane</keyword>
<feature type="region of interest" description="Disordered" evidence="1">
    <location>
        <begin position="198"/>
        <end position="219"/>
    </location>
</feature>
<dbReference type="AlphaFoldDB" id="A0AAW1RS09"/>
<dbReference type="InterPro" id="IPR052402">
    <property type="entry name" value="ADCK_kinase"/>
</dbReference>
<dbReference type="CDD" id="cd13971">
    <property type="entry name" value="ADCK2-like"/>
    <property type="match status" value="1"/>
</dbReference>
<name>A0AAW1RS09_9CHLO</name>
<feature type="domain" description="Protein kinase" evidence="3">
    <location>
        <begin position="827"/>
        <end position="1167"/>
    </location>
</feature>
<feature type="compositionally biased region" description="Polar residues" evidence="1">
    <location>
        <begin position="401"/>
        <end position="410"/>
    </location>
</feature>
<feature type="compositionally biased region" description="Polar residues" evidence="1">
    <location>
        <begin position="712"/>
        <end position="722"/>
    </location>
</feature>
<accession>A0AAW1RS09</accession>
<dbReference type="EMBL" id="JALJOS010000007">
    <property type="protein sequence ID" value="KAK9836479.1"/>
    <property type="molecule type" value="Genomic_DNA"/>
</dbReference>
<proteinExistence type="predicted"/>
<feature type="transmembrane region" description="Helical" evidence="2">
    <location>
        <begin position="1121"/>
        <end position="1138"/>
    </location>
</feature>
<feature type="region of interest" description="Disordered" evidence="1">
    <location>
        <begin position="335"/>
        <end position="410"/>
    </location>
</feature>
<dbReference type="PANTHER" id="PTHR45890">
    <property type="entry name" value="AARF DOMAIN CONTAINING KINASE 2 (PREDICTED)"/>
    <property type="match status" value="1"/>
</dbReference>
<feature type="compositionally biased region" description="Basic residues" evidence="1">
    <location>
        <begin position="204"/>
        <end position="219"/>
    </location>
</feature>
<organism evidence="4 5">
    <name type="scientific">Apatococcus lobatus</name>
    <dbReference type="NCBI Taxonomy" id="904363"/>
    <lineage>
        <taxon>Eukaryota</taxon>
        <taxon>Viridiplantae</taxon>
        <taxon>Chlorophyta</taxon>
        <taxon>core chlorophytes</taxon>
        <taxon>Trebouxiophyceae</taxon>
        <taxon>Chlorellales</taxon>
        <taxon>Chlorellaceae</taxon>
        <taxon>Apatococcus</taxon>
    </lineage>
</organism>